<proteinExistence type="predicted"/>
<organism evidence="2 3">
    <name type="scientific">Romanomermis culicivorax</name>
    <name type="common">Nematode worm</name>
    <dbReference type="NCBI Taxonomy" id="13658"/>
    <lineage>
        <taxon>Eukaryota</taxon>
        <taxon>Metazoa</taxon>
        <taxon>Ecdysozoa</taxon>
        <taxon>Nematoda</taxon>
        <taxon>Enoplea</taxon>
        <taxon>Dorylaimia</taxon>
        <taxon>Mermithida</taxon>
        <taxon>Mermithoidea</taxon>
        <taxon>Mermithidae</taxon>
        <taxon>Romanomermis</taxon>
    </lineage>
</organism>
<evidence type="ECO:0000256" key="1">
    <source>
        <dbReference type="SAM" id="Phobius"/>
    </source>
</evidence>
<evidence type="ECO:0000313" key="2">
    <source>
        <dbReference type="Proteomes" id="UP000887565"/>
    </source>
</evidence>
<dbReference type="WBParaSite" id="nRc.2.0.1.t02569-RA">
    <property type="protein sequence ID" value="nRc.2.0.1.t02569-RA"/>
    <property type="gene ID" value="nRc.2.0.1.g02569"/>
</dbReference>
<dbReference type="Proteomes" id="UP000887565">
    <property type="component" value="Unplaced"/>
</dbReference>
<accession>A0A915HLM2</accession>
<name>A0A915HLM2_ROMCU</name>
<dbReference type="AlphaFoldDB" id="A0A915HLM2"/>
<keyword evidence="1" id="KW-0812">Transmembrane</keyword>
<protein>
    <submittedName>
        <fullName evidence="3">Uncharacterized protein</fullName>
    </submittedName>
</protein>
<keyword evidence="2" id="KW-1185">Reference proteome</keyword>
<feature type="transmembrane region" description="Helical" evidence="1">
    <location>
        <begin position="71"/>
        <end position="89"/>
    </location>
</feature>
<keyword evidence="1" id="KW-0472">Membrane</keyword>
<evidence type="ECO:0000313" key="3">
    <source>
        <dbReference type="WBParaSite" id="nRc.2.0.1.t02569-RA"/>
    </source>
</evidence>
<feature type="transmembrane region" description="Helical" evidence="1">
    <location>
        <begin position="20"/>
        <end position="38"/>
    </location>
</feature>
<sequence>MSTKTSMDGQQRRRLGKRQVFAVLRFALLRITTTLFRTNNGQPSVSGKMVEYKRASKKQINKLKNHRMSHYSALLVIAGPAVFGATTLFRTNNVSAKWSNINEQAKNK</sequence>
<keyword evidence="1" id="KW-1133">Transmembrane helix</keyword>
<reference evidence="3" key="1">
    <citation type="submission" date="2022-11" db="UniProtKB">
        <authorList>
            <consortium name="WormBaseParasite"/>
        </authorList>
    </citation>
    <scope>IDENTIFICATION</scope>
</reference>